<dbReference type="InterPro" id="IPR007313">
    <property type="entry name" value="FxsA"/>
</dbReference>
<feature type="region of interest" description="Disordered" evidence="1">
    <location>
        <begin position="129"/>
        <end position="199"/>
    </location>
</feature>
<feature type="transmembrane region" description="Helical" evidence="2">
    <location>
        <begin position="68"/>
        <end position="94"/>
    </location>
</feature>
<proteinExistence type="predicted"/>
<dbReference type="OrthoDB" id="4422778at2"/>
<accession>A0A1Q2HWK9</accession>
<keyword evidence="2" id="KW-0812">Transmembrane</keyword>
<evidence type="ECO:0000256" key="1">
    <source>
        <dbReference type="SAM" id="MobiDB-lite"/>
    </source>
</evidence>
<dbReference type="PANTHER" id="PTHR35335:SF1">
    <property type="entry name" value="UPF0716 PROTEIN FXSA"/>
    <property type="match status" value="1"/>
</dbReference>
<dbReference type="PANTHER" id="PTHR35335">
    <property type="entry name" value="UPF0716 PROTEIN FXSA"/>
    <property type="match status" value="1"/>
</dbReference>
<feature type="compositionally biased region" description="Polar residues" evidence="1">
    <location>
        <begin position="129"/>
        <end position="145"/>
    </location>
</feature>
<feature type="transmembrane region" description="Helical" evidence="2">
    <location>
        <begin position="25"/>
        <end position="47"/>
    </location>
</feature>
<evidence type="ECO:0000313" key="3">
    <source>
        <dbReference type="EMBL" id="AQQ15228.1"/>
    </source>
</evidence>
<organism evidence="3 4">
    <name type="scientific">Corynebacterium glaucum</name>
    <dbReference type="NCBI Taxonomy" id="187491"/>
    <lineage>
        <taxon>Bacteria</taxon>
        <taxon>Bacillati</taxon>
        <taxon>Actinomycetota</taxon>
        <taxon>Actinomycetes</taxon>
        <taxon>Mycobacteriales</taxon>
        <taxon>Corynebacteriaceae</taxon>
        <taxon>Corynebacterium</taxon>
    </lineage>
</organism>
<dbReference type="NCBIfam" id="NF008528">
    <property type="entry name" value="PRK11463.1-2"/>
    <property type="match status" value="1"/>
</dbReference>
<protein>
    <submittedName>
        <fullName evidence="3">Phage T7 F exclusion suppressor FxsA</fullName>
    </submittedName>
</protein>
<dbReference type="Pfam" id="PF04186">
    <property type="entry name" value="FxsA"/>
    <property type="match status" value="1"/>
</dbReference>
<keyword evidence="2" id="KW-0472">Membrane</keyword>
<keyword evidence="4" id="KW-1185">Reference proteome</keyword>
<dbReference type="KEGG" id="cgv:CGLAU_06325"/>
<keyword evidence="2" id="KW-1133">Transmembrane helix</keyword>
<dbReference type="RefSeq" id="WP_095659947.1">
    <property type="nucleotide sequence ID" value="NZ_CP019688.1"/>
</dbReference>
<gene>
    <name evidence="3" type="ORF">CGLAU_06325</name>
</gene>
<name>A0A1Q2HWK9_9CORY</name>
<sequence length="199" mass="21838">MPLLLFAYFAVEVLAFIGVAKLIGVGWAFLALFALMVFGILAANLSLRSTFASAARGRSSVGKLAGDSAILLVGWVLCVLPGFVSTAIGLLMIFPPTRALMRRSLNASVQQSMENFSVRLYESSPMSQRRTSYGTFTQPSNTASEPSGAAQRESQPDHEVIDADELERWYRMDSNERPKPNDDPRNGHRDERGDGHREG</sequence>
<dbReference type="AlphaFoldDB" id="A0A1Q2HWK9"/>
<reference evidence="3 4" key="1">
    <citation type="submission" date="2016-12" db="EMBL/GenBank/DDBJ databases">
        <authorList>
            <person name="Song W.-J."/>
            <person name="Kurnit D.M."/>
        </authorList>
    </citation>
    <scope>NUCLEOTIDE SEQUENCE [LARGE SCALE GENOMIC DNA]</scope>
    <source>
        <strain evidence="3 4">DSM 30827</strain>
    </source>
</reference>
<feature type="compositionally biased region" description="Basic and acidic residues" evidence="1">
    <location>
        <begin position="154"/>
        <end position="199"/>
    </location>
</feature>
<dbReference type="EMBL" id="CP019688">
    <property type="protein sequence ID" value="AQQ15228.1"/>
    <property type="molecule type" value="Genomic_DNA"/>
</dbReference>
<dbReference type="GO" id="GO:0016020">
    <property type="term" value="C:membrane"/>
    <property type="evidence" value="ECO:0007669"/>
    <property type="project" value="InterPro"/>
</dbReference>
<evidence type="ECO:0000313" key="4">
    <source>
        <dbReference type="Proteomes" id="UP000217209"/>
    </source>
</evidence>
<dbReference type="Proteomes" id="UP000217209">
    <property type="component" value="Chromosome"/>
</dbReference>
<evidence type="ECO:0000256" key="2">
    <source>
        <dbReference type="SAM" id="Phobius"/>
    </source>
</evidence>